<dbReference type="InterPro" id="IPR029000">
    <property type="entry name" value="Cyclophilin-like_dom_sf"/>
</dbReference>
<reference evidence="4 5" key="1">
    <citation type="submission" date="2021-10" db="EMBL/GenBank/DDBJ databases">
        <title>Anaerobic single-cell dispensing facilitates the cultivation of human gut bacteria.</title>
        <authorList>
            <person name="Afrizal A."/>
        </authorList>
    </citation>
    <scope>NUCLEOTIDE SEQUENCE [LARGE SCALE GENOMIC DNA]</scope>
    <source>
        <strain evidence="4 5">CLA-AA-H200</strain>
    </source>
</reference>
<feature type="domain" description="Cyclophilin-like" evidence="3">
    <location>
        <begin position="62"/>
        <end position="170"/>
    </location>
</feature>
<evidence type="ECO:0000313" key="5">
    <source>
        <dbReference type="Proteomes" id="UP001198151"/>
    </source>
</evidence>
<dbReference type="Gene3D" id="2.40.100.20">
    <property type="match status" value="1"/>
</dbReference>
<comment type="caution">
    <text evidence="4">The sequence shown here is derived from an EMBL/GenBank/DDBJ whole genome shotgun (WGS) entry which is preliminary data.</text>
</comment>
<evidence type="ECO:0000256" key="2">
    <source>
        <dbReference type="SAM" id="SignalP"/>
    </source>
</evidence>
<dbReference type="EMBL" id="JAJEQX010000011">
    <property type="protein sequence ID" value="MCC2254265.1"/>
    <property type="molecule type" value="Genomic_DNA"/>
</dbReference>
<feature type="signal peptide" evidence="2">
    <location>
        <begin position="1"/>
        <end position="21"/>
    </location>
</feature>
<dbReference type="RefSeq" id="WP_227707403.1">
    <property type="nucleotide sequence ID" value="NZ_JAJEQX010000011.1"/>
</dbReference>
<dbReference type="InterPro" id="IPR041183">
    <property type="entry name" value="Cyclophilin-like"/>
</dbReference>
<dbReference type="SUPFAM" id="SSF50891">
    <property type="entry name" value="Cyclophilin-like"/>
    <property type="match status" value="1"/>
</dbReference>
<evidence type="ECO:0000313" key="4">
    <source>
        <dbReference type="EMBL" id="MCC2254265.1"/>
    </source>
</evidence>
<feature type="compositionally biased region" description="Low complexity" evidence="1">
    <location>
        <begin position="28"/>
        <end position="45"/>
    </location>
</feature>
<feature type="region of interest" description="Disordered" evidence="1">
    <location>
        <begin position="24"/>
        <end position="54"/>
    </location>
</feature>
<gene>
    <name evidence="4" type="ORF">LKD70_07460</name>
</gene>
<feature type="chain" id="PRO_5047096211" description="Cyclophilin-like domain-containing protein" evidence="2">
    <location>
        <begin position="22"/>
        <end position="178"/>
    </location>
</feature>
<organism evidence="4 5">
    <name type="scientific">Ruminococcus turbiniformis</name>
    <dbReference type="NCBI Taxonomy" id="2881258"/>
    <lineage>
        <taxon>Bacteria</taxon>
        <taxon>Bacillati</taxon>
        <taxon>Bacillota</taxon>
        <taxon>Clostridia</taxon>
        <taxon>Eubacteriales</taxon>
        <taxon>Oscillospiraceae</taxon>
        <taxon>Ruminococcus</taxon>
    </lineage>
</organism>
<protein>
    <recommendedName>
        <fullName evidence="3">Cyclophilin-like domain-containing protein</fullName>
    </recommendedName>
</protein>
<evidence type="ECO:0000259" key="3">
    <source>
        <dbReference type="Pfam" id="PF18050"/>
    </source>
</evidence>
<dbReference type="PROSITE" id="PS51257">
    <property type="entry name" value="PROKAR_LIPOPROTEIN"/>
    <property type="match status" value="1"/>
</dbReference>
<proteinExistence type="predicted"/>
<dbReference type="Pfam" id="PF18050">
    <property type="entry name" value="Cyclophil_like2"/>
    <property type="match status" value="1"/>
</dbReference>
<sequence>MKKQMTFVLAVLMMFFLVSCGRENIPSENETNTTETENTQTNANTDSTEAGGQEDTEMKLQIEAGSSTFTATLEDNEAVTAFVEMLEDEPIVIEMDDYSGFEKVGSLGTSLPASNSQMTTQAGDIVLYNSSQIVMFYGSNSWSYTKLAEVDDLTGWEDALGSGSVTVTFSIEQSNTSM</sequence>
<dbReference type="Proteomes" id="UP001198151">
    <property type="component" value="Unassembled WGS sequence"/>
</dbReference>
<evidence type="ECO:0000256" key="1">
    <source>
        <dbReference type="SAM" id="MobiDB-lite"/>
    </source>
</evidence>
<accession>A0ABS8FW54</accession>
<keyword evidence="5" id="KW-1185">Reference proteome</keyword>
<name>A0ABS8FW54_9FIRM</name>
<keyword evidence="2" id="KW-0732">Signal</keyword>